<sequence length="207" mass="21861">MEVIAKTLIQAISFETQHAEVIAAKKQIAINVPLPGTYAQQNVLGSAMPQVMGNQTADGSSVQVRGFGYANTVESSRIASSTSQQDQPSTSSQWYAPHPLAPGPTSFSATNDYSTGAHIAGQHSQGNYTPIMPALGANANSGAVASGGRLGMTVGRNPVSGNKKYRRDHKGVYTCQVCGACFPGSFSVSRERCLSHMEVVHGITYRK</sequence>
<dbReference type="Proteomes" id="UP000887574">
    <property type="component" value="Unplaced"/>
</dbReference>
<dbReference type="WBParaSite" id="jg23758">
    <property type="protein sequence ID" value="jg23758"/>
    <property type="gene ID" value="jg23758"/>
</dbReference>
<evidence type="ECO:0000313" key="2">
    <source>
        <dbReference type="Proteomes" id="UP000887574"/>
    </source>
</evidence>
<feature type="compositionally biased region" description="Polar residues" evidence="1">
    <location>
        <begin position="105"/>
        <end position="114"/>
    </location>
</feature>
<proteinExistence type="predicted"/>
<feature type="region of interest" description="Disordered" evidence="1">
    <location>
        <begin position="76"/>
        <end position="118"/>
    </location>
</feature>
<evidence type="ECO:0000313" key="3">
    <source>
        <dbReference type="WBParaSite" id="jg23758"/>
    </source>
</evidence>
<keyword evidence="2" id="KW-1185">Reference proteome</keyword>
<feature type="compositionally biased region" description="Low complexity" evidence="1">
    <location>
        <begin position="80"/>
        <end position="93"/>
    </location>
</feature>
<name>A0A915DXF3_9BILA</name>
<accession>A0A915DXF3</accession>
<reference evidence="3" key="1">
    <citation type="submission" date="2022-11" db="UniProtKB">
        <authorList>
            <consortium name="WormBaseParasite"/>
        </authorList>
    </citation>
    <scope>IDENTIFICATION</scope>
</reference>
<dbReference type="AlphaFoldDB" id="A0A915DXF3"/>
<protein>
    <submittedName>
        <fullName evidence="3">C2H2-type domain-containing protein</fullName>
    </submittedName>
</protein>
<organism evidence="2 3">
    <name type="scientific">Ditylenchus dipsaci</name>
    <dbReference type="NCBI Taxonomy" id="166011"/>
    <lineage>
        <taxon>Eukaryota</taxon>
        <taxon>Metazoa</taxon>
        <taxon>Ecdysozoa</taxon>
        <taxon>Nematoda</taxon>
        <taxon>Chromadorea</taxon>
        <taxon>Rhabditida</taxon>
        <taxon>Tylenchina</taxon>
        <taxon>Tylenchomorpha</taxon>
        <taxon>Sphaerularioidea</taxon>
        <taxon>Anguinidae</taxon>
        <taxon>Anguininae</taxon>
        <taxon>Ditylenchus</taxon>
    </lineage>
</organism>
<evidence type="ECO:0000256" key="1">
    <source>
        <dbReference type="SAM" id="MobiDB-lite"/>
    </source>
</evidence>